<dbReference type="RefSeq" id="WP_377140895.1">
    <property type="nucleotide sequence ID" value="NZ_JBHTIA010000003.1"/>
</dbReference>
<sequence>MKVLITSATSSRAHKLKATLADNDVVLGDFNDFPSFMGIIKLPNPASDTYAHEMLTLSLDNGFEAIYLLNQQELDVLLLSQQLFNEYNISIIDGQHKL</sequence>
<accession>A0ABW2ZF59</accession>
<evidence type="ECO:0008006" key="3">
    <source>
        <dbReference type="Google" id="ProtNLM"/>
    </source>
</evidence>
<gene>
    <name evidence="1" type="ORF">ACFQZI_08160</name>
</gene>
<name>A0ABW2ZF59_9SPHI</name>
<evidence type="ECO:0000313" key="2">
    <source>
        <dbReference type="Proteomes" id="UP001597073"/>
    </source>
</evidence>
<organism evidence="1 2">
    <name type="scientific">Mucilaginibacter lutimaris</name>
    <dbReference type="NCBI Taxonomy" id="931629"/>
    <lineage>
        <taxon>Bacteria</taxon>
        <taxon>Pseudomonadati</taxon>
        <taxon>Bacteroidota</taxon>
        <taxon>Sphingobacteriia</taxon>
        <taxon>Sphingobacteriales</taxon>
        <taxon>Sphingobacteriaceae</taxon>
        <taxon>Mucilaginibacter</taxon>
    </lineage>
</organism>
<evidence type="ECO:0000313" key="1">
    <source>
        <dbReference type="EMBL" id="MFD0764825.1"/>
    </source>
</evidence>
<protein>
    <recommendedName>
        <fullName evidence="3">Septum formation inhibitor Maf</fullName>
    </recommendedName>
</protein>
<reference evidence="2" key="1">
    <citation type="journal article" date="2019" name="Int. J. Syst. Evol. Microbiol.">
        <title>The Global Catalogue of Microorganisms (GCM) 10K type strain sequencing project: providing services to taxonomists for standard genome sequencing and annotation.</title>
        <authorList>
            <consortium name="The Broad Institute Genomics Platform"/>
            <consortium name="The Broad Institute Genome Sequencing Center for Infectious Disease"/>
            <person name="Wu L."/>
            <person name="Ma J."/>
        </authorList>
    </citation>
    <scope>NUCLEOTIDE SEQUENCE [LARGE SCALE GENOMIC DNA]</scope>
    <source>
        <strain evidence="2">CCUG 60742</strain>
    </source>
</reference>
<keyword evidence="2" id="KW-1185">Reference proteome</keyword>
<dbReference type="Proteomes" id="UP001597073">
    <property type="component" value="Unassembled WGS sequence"/>
</dbReference>
<comment type="caution">
    <text evidence="1">The sequence shown here is derived from an EMBL/GenBank/DDBJ whole genome shotgun (WGS) entry which is preliminary data.</text>
</comment>
<dbReference type="EMBL" id="JBHTIA010000003">
    <property type="protein sequence ID" value="MFD0764825.1"/>
    <property type="molecule type" value="Genomic_DNA"/>
</dbReference>
<proteinExistence type="predicted"/>